<feature type="domain" description="NAD-dependent epimerase/dehydratase" evidence="1">
    <location>
        <begin position="9"/>
        <end position="224"/>
    </location>
</feature>
<dbReference type="GO" id="GO:0044877">
    <property type="term" value="F:protein-containing complex binding"/>
    <property type="evidence" value="ECO:0007669"/>
    <property type="project" value="TreeGrafter"/>
</dbReference>
<keyword evidence="3" id="KW-1185">Reference proteome</keyword>
<dbReference type="KEGG" id="mten:GWK48_06950"/>
<dbReference type="OrthoDB" id="213145at2157"/>
<gene>
    <name evidence="2" type="ORF">GWK48_06950</name>
</gene>
<dbReference type="Pfam" id="PF01370">
    <property type="entry name" value="Epimerase"/>
    <property type="match status" value="1"/>
</dbReference>
<organism evidence="2 3">
    <name type="scientific">Metallosphaera tengchongensis</name>
    <dbReference type="NCBI Taxonomy" id="1532350"/>
    <lineage>
        <taxon>Archaea</taxon>
        <taxon>Thermoproteota</taxon>
        <taxon>Thermoprotei</taxon>
        <taxon>Sulfolobales</taxon>
        <taxon>Sulfolobaceae</taxon>
        <taxon>Metallosphaera</taxon>
    </lineage>
</organism>
<proteinExistence type="predicted"/>
<sequence length="312" mass="34441">MKFLLVGLGFISTHVALELSRDQSVTVTFNSVNPVKEEYLALIKSKANAVKANPLSEEMGKLIKEHDVVVNFVGEISGGEDKLRTANIEIPKTLAKRSFEEGKMFVHLSGATSTGITGKNVREETEHCKGAQPKTPFERSKCEGERAVMSEALERDGSVAILRPTLVYGRYAVHVQFVTMYKLAKRRIIPDLNLNMATVNAWSIGRVIRTLGEKMPRRVIVYASECGSVKVSDFFRLMAKRLGGGISIPVPVGLAKAFLPSEIRSLLRYAGTTYDCTAFRELGGGETFDSEEVEMNAEFLKLLDHKGKLIPT</sequence>
<evidence type="ECO:0000259" key="1">
    <source>
        <dbReference type="Pfam" id="PF01370"/>
    </source>
</evidence>
<dbReference type="EMBL" id="CP049074">
    <property type="protein sequence ID" value="QKR00146.1"/>
    <property type="molecule type" value="Genomic_DNA"/>
</dbReference>
<dbReference type="InterPro" id="IPR001509">
    <property type="entry name" value="Epimerase_deHydtase"/>
</dbReference>
<dbReference type="RefSeq" id="WP_174630851.1">
    <property type="nucleotide sequence ID" value="NZ_CP049074.1"/>
</dbReference>
<dbReference type="Gene3D" id="3.40.50.720">
    <property type="entry name" value="NAD(P)-binding Rossmann-like Domain"/>
    <property type="match status" value="1"/>
</dbReference>
<dbReference type="InterPro" id="IPR036291">
    <property type="entry name" value="NAD(P)-bd_dom_sf"/>
</dbReference>
<accession>A0A6N0NTP5</accession>
<dbReference type="SUPFAM" id="SSF51735">
    <property type="entry name" value="NAD(P)-binding Rossmann-fold domains"/>
    <property type="match status" value="1"/>
</dbReference>
<dbReference type="InterPro" id="IPR051207">
    <property type="entry name" value="ComplexI_NDUFA9_subunit"/>
</dbReference>
<protein>
    <submittedName>
        <fullName evidence="2">NAD-dependent epimerase/dehydratase family protein</fullName>
    </submittedName>
</protein>
<dbReference type="PANTHER" id="PTHR12126">
    <property type="entry name" value="NADH-UBIQUINONE OXIDOREDUCTASE 39 KDA SUBUNIT-RELATED"/>
    <property type="match status" value="1"/>
</dbReference>
<name>A0A6N0NTP5_9CREN</name>
<dbReference type="AlphaFoldDB" id="A0A6N0NTP5"/>
<dbReference type="Proteomes" id="UP000509301">
    <property type="component" value="Chromosome"/>
</dbReference>
<dbReference type="PANTHER" id="PTHR12126:SF11">
    <property type="entry name" value="NADH DEHYDROGENASE [UBIQUINONE] 1 ALPHA SUBCOMPLEX SUBUNIT 9, MITOCHONDRIAL"/>
    <property type="match status" value="1"/>
</dbReference>
<evidence type="ECO:0000313" key="3">
    <source>
        <dbReference type="Proteomes" id="UP000509301"/>
    </source>
</evidence>
<reference evidence="2 3" key="1">
    <citation type="submission" date="2020-02" db="EMBL/GenBank/DDBJ databases">
        <title>Comparative genome analysis reveals the metabolism and evolution of the thermophilic archaeal genus Metallosphaera.</title>
        <authorList>
            <person name="Jiang C."/>
        </authorList>
    </citation>
    <scope>NUCLEOTIDE SEQUENCE [LARGE SCALE GENOMIC DNA]</scope>
    <source>
        <strain evidence="2 3">Ric-A</strain>
    </source>
</reference>
<dbReference type="GeneID" id="55641674"/>
<evidence type="ECO:0000313" key="2">
    <source>
        <dbReference type="EMBL" id="QKR00146.1"/>
    </source>
</evidence>